<accession>A0A7X3SK68</accession>
<reference evidence="1 2" key="1">
    <citation type="submission" date="2019-12" db="EMBL/GenBank/DDBJ databases">
        <title>Sporaefaciens musculi gen. nov., sp. nov., a novel bacterium isolated from the caecum of an obese mouse.</title>
        <authorList>
            <person name="Rasmussen T.S."/>
            <person name="Streidl T."/>
            <person name="Hitch T.C.A."/>
            <person name="Wortmann E."/>
            <person name="Deptula P."/>
            <person name="Hansen M."/>
            <person name="Nielsen D.S."/>
            <person name="Clavel T."/>
            <person name="Vogensen F.K."/>
        </authorList>
    </citation>
    <scope>NUCLEOTIDE SEQUENCE [LARGE SCALE GENOMIC DNA]</scope>
    <source>
        <strain evidence="1 2">WCA-9-b2</strain>
    </source>
</reference>
<name>A0A7X3SK68_9FIRM</name>
<dbReference type="AlphaFoldDB" id="A0A7X3SK68"/>
<evidence type="ECO:0000313" key="2">
    <source>
        <dbReference type="Proteomes" id="UP000460412"/>
    </source>
</evidence>
<dbReference type="Proteomes" id="UP000460412">
    <property type="component" value="Unassembled WGS sequence"/>
</dbReference>
<protein>
    <submittedName>
        <fullName evidence="1">Uncharacterized protein</fullName>
    </submittedName>
</protein>
<proteinExistence type="predicted"/>
<organism evidence="1 2">
    <name type="scientific">Sporofaciens musculi</name>
    <dbReference type="NCBI Taxonomy" id="2681861"/>
    <lineage>
        <taxon>Bacteria</taxon>
        <taxon>Bacillati</taxon>
        <taxon>Bacillota</taxon>
        <taxon>Clostridia</taxon>
        <taxon>Lachnospirales</taxon>
        <taxon>Lachnospiraceae</taxon>
        <taxon>Sporofaciens</taxon>
    </lineage>
</organism>
<sequence>MKYPKYGTWCKQNIIETIRKQKINETKKCLEELIFNSDSELYETGVFDYDVPGILWIINGDPENLNNSLFSAVQHKFDEKYFQMAQKINPQMDIKAIRNDGGDSLKMLFATLKNITMDELKCAVMYAFDCGREE</sequence>
<dbReference type="EMBL" id="WUQX01000001">
    <property type="protein sequence ID" value="MXP77169.1"/>
    <property type="molecule type" value="Genomic_DNA"/>
</dbReference>
<dbReference type="RefSeq" id="WP_159752278.1">
    <property type="nucleotide sequence ID" value="NZ_WUQX01000001.1"/>
</dbReference>
<evidence type="ECO:0000313" key="1">
    <source>
        <dbReference type="EMBL" id="MXP77169.1"/>
    </source>
</evidence>
<keyword evidence="2" id="KW-1185">Reference proteome</keyword>
<comment type="caution">
    <text evidence="1">The sequence shown here is derived from an EMBL/GenBank/DDBJ whole genome shotgun (WGS) entry which is preliminary data.</text>
</comment>
<gene>
    <name evidence="1" type="ORF">GN277_17850</name>
</gene>